<dbReference type="InterPro" id="IPR011006">
    <property type="entry name" value="CheY-like_superfamily"/>
</dbReference>
<dbReference type="EMBL" id="FOJG01000002">
    <property type="protein sequence ID" value="SEW51651.1"/>
    <property type="molecule type" value="Genomic_DNA"/>
</dbReference>
<dbReference type="STRING" id="29529.SAMN04488122_4415"/>
<name>A0A1I0S7E6_9BACT</name>
<protein>
    <submittedName>
        <fullName evidence="1">CheY chemotaxis protein or a CheY-like REC (Receiver) domain</fullName>
    </submittedName>
</protein>
<proteinExistence type="predicted"/>
<evidence type="ECO:0000313" key="2">
    <source>
        <dbReference type="Proteomes" id="UP000199310"/>
    </source>
</evidence>
<keyword evidence="2" id="KW-1185">Reference proteome</keyword>
<organism evidence="1 2">
    <name type="scientific">Chitinophaga arvensicola</name>
    <dbReference type="NCBI Taxonomy" id="29529"/>
    <lineage>
        <taxon>Bacteria</taxon>
        <taxon>Pseudomonadati</taxon>
        <taxon>Bacteroidota</taxon>
        <taxon>Chitinophagia</taxon>
        <taxon>Chitinophagales</taxon>
        <taxon>Chitinophagaceae</taxon>
        <taxon>Chitinophaga</taxon>
    </lineage>
</organism>
<gene>
    <name evidence="1" type="ORF">SAMN04488122_4415</name>
</gene>
<dbReference type="SUPFAM" id="SSF52172">
    <property type="entry name" value="CheY-like"/>
    <property type="match status" value="1"/>
</dbReference>
<dbReference type="AlphaFoldDB" id="A0A1I0S7E6"/>
<evidence type="ECO:0000313" key="1">
    <source>
        <dbReference type="EMBL" id="SEW51651.1"/>
    </source>
</evidence>
<accession>A0A1I0S7E6</accession>
<dbReference type="Proteomes" id="UP000199310">
    <property type="component" value="Unassembled WGS sequence"/>
</dbReference>
<dbReference type="RefSeq" id="WP_177192283.1">
    <property type="nucleotide sequence ID" value="NZ_FOJG01000002.1"/>
</dbReference>
<sequence>MSEKIISLLIDPDRDRRNQFYLALDLLNVSKACISQDNTSKALDYLKKHAGLPPDYIFLDSLLPSDEAPHFLRELRKIKRLKQVPVIWYAPSFAPEQQQAIREAGFAAGLAKQSDLYKLKGNLKVLFQSELQEIVVPDEASAATRFKMKMKEMLLQTQSLLEAPEHLLTHS</sequence>
<dbReference type="Gene3D" id="3.40.50.2300">
    <property type="match status" value="1"/>
</dbReference>
<reference evidence="2" key="1">
    <citation type="submission" date="2016-10" db="EMBL/GenBank/DDBJ databases">
        <authorList>
            <person name="Varghese N."/>
            <person name="Submissions S."/>
        </authorList>
    </citation>
    <scope>NUCLEOTIDE SEQUENCE [LARGE SCALE GENOMIC DNA]</scope>
    <source>
        <strain evidence="2">DSM 3695</strain>
    </source>
</reference>